<accession>A0A6L2JM77</accession>
<dbReference type="InterPro" id="IPR001611">
    <property type="entry name" value="Leu-rich_rpt"/>
</dbReference>
<evidence type="ECO:0000256" key="3">
    <source>
        <dbReference type="ARBA" id="ARBA00022737"/>
    </source>
</evidence>
<evidence type="ECO:0000259" key="4">
    <source>
        <dbReference type="Pfam" id="PF08263"/>
    </source>
</evidence>
<keyword evidence="1" id="KW-0433">Leucine-rich repeat</keyword>
<keyword evidence="5" id="KW-0418">Kinase</keyword>
<dbReference type="EMBL" id="BKCJ010001008">
    <property type="protein sequence ID" value="GEU38073.1"/>
    <property type="molecule type" value="Genomic_DNA"/>
</dbReference>
<comment type="caution">
    <text evidence="5">The sequence shown here is derived from an EMBL/GenBank/DDBJ whole genome shotgun (WGS) entry which is preliminary data.</text>
</comment>
<dbReference type="SUPFAM" id="SSF52058">
    <property type="entry name" value="L domain-like"/>
    <property type="match status" value="1"/>
</dbReference>
<evidence type="ECO:0000313" key="5">
    <source>
        <dbReference type="EMBL" id="GEU38073.1"/>
    </source>
</evidence>
<protein>
    <submittedName>
        <fullName evidence="5">Protein kinase-like domain-containing protein</fullName>
    </submittedName>
</protein>
<name>A0A6L2JM77_TANCI</name>
<dbReference type="InterPro" id="IPR053211">
    <property type="entry name" value="DNA_repair-toleration"/>
</dbReference>
<dbReference type="PANTHER" id="PTHR48060">
    <property type="entry name" value="DNA DAMAGE-REPAIR/TOLERATION PROTEIN DRT100"/>
    <property type="match status" value="1"/>
</dbReference>
<feature type="domain" description="Leucine-rich repeat-containing N-terminal plant-type" evidence="4">
    <location>
        <begin position="442"/>
        <end position="472"/>
    </location>
</feature>
<reference evidence="5" key="1">
    <citation type="journal article" date="2019" name="Sci. Rep.">
        <title>Draft genome of Tanacetum cinerariifolium, the natural source of mosquito coil.</title>
        <authorList>
            <person name="Yamashiro T."/>
            <person name="Shiraishi A."/>
            <person name="Satake H."/>
            <person name="Nakayama K."/>
        </authorList>
    </citation>
    <scope>NUCLEOTIDE SEQUENCE</scope>
</reference>
<proteinExistence type="predicted"/>
<evidence type="ECO:0000256" key="2">
    <source>
        <dbReference type="ARBA" id="ARBA00022729"/>
    </source>
</evidence>
<dbReference type="InterPro" id="IPR013210">
    <property type="entry name" value="LRR_N_plant-typ"/>
</dbReference>
<dbReference type="PANTHER" id="PTHR48060:SF21">
    <property type="entry name" value="L DOMAIN-LIKE PROTEIN"/>
    <property type="match status" value="1"/>
</dbReference>
<keyword evidence="2" id="KW-0732">Signal</keyword>
<keyword evidence="3" id="KW-0677">Repeat</keyword>
<dbReference type="AlphaFoldDB" id="A0A6L2JM77"/>
<dbReference type="InterPro" id="IPR032675">
    <property type="entry name" value="LRR_dom_sf"/>
</dbReference>
<gene>
    <name evidence="5" type="ORF">Tci_010051</name>
</gene>
<evidence type="ECO:0000256" key="1">
    <source>
        <dbReference type="ARBA" id="ARBA00022614"/>
    </source>
</evidence>
<sequence length="654" mass="74372">MLLLDPGLHMPSDRISPFCQLGKGAGAHGVCGRDLELPVLLGRPFLRICGAIIDMRRGTLCIDNRDEDGNVKYGSVAPSFRDIENDMERALATEAYFNPFKHVIVFKKLADFLGLLPVQLKNLDCGNEGYRSYKKVDGVGDWHARFQIVTPSERKVNQAFKTKTTTRKLSGMFIIEDVLRSLIKILIEVRKFENAMEALARRQTGCVGRPGGSVPERSFGVPRVANWRLFEGYGFEDTLREMMKLEYIYERDGDVFVDYSWERALLIDNEIYPKWALEFFSTLYFDKDVDRNKLMKEKDEIKHHLFEVYFGWLEVDDKQFDYKDYWTRVGKPTLSNHKEVLVKEPLMQIVLKVIVGSLVHRVASRERCQKRDLWMMSSLEMSRGVNLTWIIMNHLYKHAPRTKENSVICVGHYVTKIACFLGYCVDDLILYASNGGNETNYHALLSFKSKITHDPYNVLTSWNYSFHLCEWSDISYGKRRKRVTVLRLYSEGIEGLLSPHVGNLSFFRKLSLRGNSFQGTIPHELGPLSLCQNKLAGSIPNELSLLSKLFAIGINNNKLTGGIPPFLGNITLMEVFSASKNPLGLESKVMRKSVFVIEIDAWLRGELTLSSLDMLQGLSFFLQMGFALILATIDGLDVGLLGDVIGKNDCDDDG</sequence>
<dbReference type="Pfam" id="PF08263">
    <property type="entry name" value="LRRNT_2"/>
    <property type="match status" value="1"/>
</dbReference>
<organism evidence="5">
    <name type="scientific">Tanacetum cinerariifolium</name>
    <name type="common">Dalmatian daisy</name>
    <name type="synonym">Chrysanthemum cinerariifolium</name>
    <dbReference type="NCBI Taxonomy" id="118510"/>
    <lineage>
        <taxon>Eukaryota</taxon>
        <taxon>Viridiplantae</taxon>
        <taxon>Streptophyta</taxon>
        <taxon>Embryophyta</taxon>
        <taxon>Tracheophyta</taxon>
        <taxon>Spermatophyta</taxon>
        <taxon>Magnoliopsida</taxon>
        <taxon>eudicotyledons</taxon>
        <taxon>Gunneridae</taxon>
        <taxon>Pentapetalae</taxon>
        <taxon>asterids</taxon>
        <taxon>campanulids</taxon>
        <taxon>Asterales</taxon>
        <taxon>Asteraceae</taxon>
        <taxon>Asteroideae</taxon>
        <taxon>Anthemideae</taxon>
        <taxon>Anthemidinae</taxon>
        <taxon>Tanacetum</taxon>
    </lineage>
</organism>
<dbReference type="Gene3D" id="3.80.10.10">
    <property type="entry name" value="Ribonuclease Inhibitor"/>
    <property type="match status" value="1"/>
</dbReference>
<dbReference type="Pfam" id="PF00560">
    <property type="entry name" value="LRR_1"/>
    <property type="match status" value="1"/>
</dbReference>
<keyword evidence="5" id="KW-0808">Transferase</keyword>
<dbReference type="GO" id="GO:0016301">
    <property type="term" value="F:kinase activity"/>
    <property type="evidence" value="ECO:0007669"/>
    <property type="project" value="UniProtKB-KW"/>
</dbReference>